<protein>
    <recommendedName>
        <fullName evidence="3">Lipoprotein LprG</fullName>
    </recommendedName>
</protein>
<proteinExistence type="predicted"/>
<dbReference type="AlphaFoldDB" id="A0A0S4QDK8"/>
<dbReference type="RefSeq" id="WP_226930743.1">
    <property type="nucleotide sequence ID" value="NZ_FAOZ01000001.1"/>
</dbReference>
<gene>
    <name evidence="1" type="ORF">Ga0074812_10121</name>
</gene>
<keyword evidence="2" id="KW-1185">Reference proteome</keyword>
<accession>A0A0S4QDK8</accession>
<dbReference type="Proteomes" id="UP000198802">
    <property type="component" value="Unassembled WGS sequence"/>
</dbReference>
<name>A0A0S4QDK8_9ACTN</name>
<organism evidence="1 2">
    <name type="scientific">Parafrankia irregularis</name>
    <dbReference type="NCBI Taxonomy" id="795642"/>
    <lineage>
        <taxon>Bacteria</taxon>
        <taxon>Bacillati</taxon>
        <taxon>Actinomycetota</taxon>
        <taxon>Actinomycetes</taxon>
        <taxon>Frankiales</taxon>
        <taxon>Frankiaceae</taxon>
        <taxon>Parafrankia</taxon>
    </lineage>
</organism>
<evidence type="ECO:0008006" key="3">
    <source>
        <dbReference type="Google" id="ProtNLM"/>
    </source>
</evidence>
<dbReference type="Gene3D" id="2.50.20.20">
    <property type="match status" value="1"/>
</dbReference>
<dbReference type="EMBL" id="FAOZ01000001">
    <property type="protein sequence ID" value="CUU53523.1"/>
    <property type="molecule type" value="Genomic_DNA"/>
</dbReference>
<evidence type="ECO:0000313" key="2">
    <source>
        <dbReference type="Proteomes" id="UP000198802"/>
    </source>
</evidence>
<sequence length="234" mass="23723">MTAAVGLSLALAACGGGGESAEKPTATAAANRLAAGSSNGLESRPASEIVATAAQALKTTSSVRYLGRGTEDGTPSSAELRMTADGTVTGVLDGNGQRVEILRVAGVAYVRGPSAAGPYPGARTDQWINTGPVGAADDDLSINSAADAILDLKADIDGGEDATVEQMTEQGQPAVRVATKTASLYVANVGQPVPLRQVFNDANDRFEVTFTEYGSPVPAAVPTDAFQPRTTPTS</sequence>
<evidence type="ECO:0000313" key="1">
    <source>
        <dbReference type="EMBL" id="CUU53523.1"/>
    </source>
</evidence>
<reference evidence="2" key="1">
    <citation type="submission" date="2015-11" db="EMBL/GenBank/DDBJ databases">
        <authorList>
            <person name="Varghese N."/>
        </authorList>
    </citation>
    <scope>NUCLEOTIDE SEQUENCE [LARGE SCALE GENOMIC DNA]</scope>
    <source>
        <strain evidence="2">DSM 45899</strain>
    </source>
</reference>